<dbReference type="EMBL" id="BAABIQ010000002">
    <property type="protein sequence ID" value="GAA4778892.1"/>
    <property type="molecule type" value="Genomic_DNA"/>
</dbReference>
<dbReference type="RefSeq" id="WP_345229805.1">
    <property type="nucleotide sequence ID" value="NZ_BAABIQ010000002.1"/>
</dbReference>
<proteinExistence type="predicted"/>
<protein>
    <recommendedName>
        <fullName evidence="1">General stress protein FMN-binding split barrel domain-containing protein</fullName>
    </recommendedName>
</protein>
<dbReference type="PANTHER" id="PTHR34818">
    <property type="entry name" value="PROTEIN BLI-3"/>
    <property type="match status" value="1"/>
</dbReference>
<keyword evidence="3" id="KW-1185">Reference proteome</keyword>
<name>A0ABP9AFS8_9SPHI</name>
<dbReference type="InterPro" id="IPR038725">
    <property type="entry name" value="YdaG_split_barrel_FMN-bd"/>
</dbReference>
<dbReference type="InterPro" id="IPR012349">
    <property type="entry name" value="Split_barrel_FMN-bd"/>
</dbReference>
<feature type="domain" description="General stress protein FMN-binding split barrel" evidence="1">
    <location>
        <begin position="15"/>
        <end position="165"/>
    </location>
</feature>
<dbReference type="Gene3D" id="2.30.110.10">
    <property type="entry name" value="Electron Transport, Fmn-binding Protein, Chain A"/>
    <property type="match status" value="1"/>
</dbReference>
<dbReference type="InterPro" id="IPR052917">
    <property type="entry name" value="Stress-Dev_Protein"/>
</dbReference>
<accession>A0ABP9AFS8</accession>
<comment type="caution">
    <text evidence="2">The sequence shown here is derived from an EMBL/GenBank/DDBJ whole genome shotgun (WGS) entry which is preliminary data.</text>
</comment>
<evidence type="ECO:0000313" key="3">
    <source>
        <dbReference type="Proteomes" id="UP001501411"/>
    </source>
</evidence>
<dbReference type="SUPFAM" id="SSF50475">
    <property type="entry name" value="FMN-binding split barrel"/>
    <property type="match status" value="1"/>
</dbReference>
<reference evidence="3" key="1">
    <citation type="journal article" date="2019" name="Int. J. Syst. Evol. Microbiol.">
        <title>The Global Catalogue of Microorganisms (GCM) 10K type strain sequencing project: providing services to taxonomists for standard genome sequencing and annotation.</title>
        <authorList>
            <consortium name="The Broad Institute Genomics Platform"/>
            <consortium name="The Broad Institute Genome Sequencing Center for Infectious Disease"/>
            <person name="Wu L."/>
            <person name="Ma J."/>
        </authorList>
    </citation>
    <scope>NUCLEOTIDE SEQUENCE [LARGE SCALE GENOMIC DNA]</scope>
    <source>
        <strain evidence="3">JCM 18200</strain>
    </source>
</reference>
<dbReference type="Pfam" id="PF16242">
    <property type="entry name" value="Pyrid_ox_like"/>
    <property type="match status" value="1"/>
</dbReference>
<sequence>MDHSNEHHQDLHGEEAINKVKELVRVAEACFFCTDLNKVGVPLSIRPMAVQQVDDEGNLWFLSASDSHKNQELSDDPFVHLLFQGSHYADFLNIYGLASIQEDKEKIKELWTPLAKTWFTEGVDDPRITIIKVEPTEAYYWDNKHGDAVAFVKQSIGAVLGKTIDDSIEGKLDI</sequence>
<dbReference type="PANTHER" id="PTHR34818:SF1">
    <property type="entry name" value="PROTEIN BLI-3"/>
    <property type="match status" value="1"/>
</dbReference>
<evidence type="ECO:0000259" key="1">
    <source>
        <dbReference type="Pfam" id="PF16242"/>
    </source>
</evidence>
<organism evidence="2 3">
    <name type="scientific">Olivibacter ginsenosidimutans</name>
    <dbReference type="NCBI Taxonomy" id="1176537"/>
    <lineage>
        <taxon>Bacteria</taxon>
        <taxon>Pseudomonadati</taxon>
        <taxon>Bacteroidota</taxon>
        <taxon>Sphingobacteriia</taxon>
        <taxon>Sphingobacteriales</taxon>
        <taxon>Sphingobacteriaceae</taxon>
        <taxon>Olivibacter</taxon>
    </lineage>
</organism>
<evidence type="ECO:0000313" key="2">
    <source>
        <dbReference type="EMBL" id="GAA4778892.1"/>
    </source>
</evidence>
<dbReference type="Proteomes" id="UP001501411">
    <property type="component" value="Unassembled WGS sequence"/>
</dbReference>
<gene>
    <name evidence="2" type="ORF">GCM10023231_01880</name>
</gene>